<dbReference type="SUPFAM" id="SSF161084">
    <property type="entry name" value="MAPEG domain-like"/>
    <property type="match status" value="1"/>
</dbReference>
<proteinExistence type="predicted"/>
<protein>
    <submittedName>
        <fullName evidence="6">MAPEG family-domain-containing protein</fullName>
    </submittedName>
</protein>
<evidence type="ECO:0000256" key="2">
    <source>
        <dbReference type="ARBA" id="ARBA00022692"/>
    </source>
</evidence>
<feature type="transmembrane region" description="Helical" evidence="5">
    <location>
        <begin position="133"/>
        <end position="154"/>
    </location>
</feature>
<dbReference type="PANTHER" id="PTHR35814:SF1">
    <property type="entry name" value="GLUTATHIONE S-TRANSFERASE-RELATED"/>
    <property type="match status" value="1"/>
</dbReference>
<dbReference type="Gene3D" id="1.20.120.550">
    <property type="entry name" value="Membrane associated eicosanoid/glutathione metabolism-like domain"/>
    <property type="match status" value="1"/>
</dbReference>
<keyword evidence="7" id="KW-1185">Reference proteome</keyword>
<dbReference type="InterPro" id="IPR023352">
    <property type="entry name" value="MAPEG-like_dom_sf"/>
</dbReference>
<organism evidence="6 7">
    <name type="scientific">Lasiosphaeris hirsuta</name>
    <dbReference type="NCBI Taxonomy" id="260670"/>
    <lineage>
        <taxon>Eukaryota</taxon>
        <taxon>Fungi</taxon>
        <taxon>Dikarya</taxon>
        <taxon>Ascomycota</taxon>
        <taxon>Pezizomycotina</taxon>
        <taxon>Sordariomycetes</taxon>
        <taxon>Sordariomycetidae</taxon>
        <taxon>Sordariales</taxon>
        <taxon>Lasiosphaeriaceae</taxon>
        <taxon>Lasiosphaeris</taxon>
    </lineage>
</organism>
<dbReference type="Proteomes" id="UP001172102">
    <property type="component" value="Unassembled WGS sequence"/>
</dbReference>
<comment type="subcellular location">
    <subcellularLocation>
        <location evidence="1">Membrane</location>
    </subcellularLocation>
</comment>
<name>A0AA40DLE8_9PEZI</name>
<accession>A0AA40DLE8</accession>
<evidence type="ECO:0000313" key="6">
    <source>
        <dbReference type="EMBL" id="KAK0708004.1"/>
    </source>
</evidence>
<evidence type="ECO:0000256" key="4">
    <source>
        <dbReference type="ARBA" id="ARBA00023136"/>
    </source>
</evidence>
<evidence type="ECO:0000256" key="1">
    <source>
        <dbReference type="ARBA" id="ARBA00004370"/>
    </source>
</evidence>
<evidence type="ECO:0000256" key="3">
    <source>
        <dbReference type="ARBA" id="ARBA00022989"/>
    </source>
</evidence>
<dbReference type="InterPro" id="IPR001129">
    <property type="entry name" value="Membr-assoc_MAPEG"/>
</dbReference>
<comment type="caution">
    <text evidence="6">The sequence shown here is derived from an EMBL/GenBank/DDBJ whole genome shotgun (WGS) entry which is preliminary data.</text>
</comment>
<keyword evidence="3 5" id="KW-1133">Transmembrane helix</keyword>
<feature type="transmembrane region" description="Helical" evidence="5">
    <location>
        <begin position="12"/>
        <end position="36"/>
    </location>
</feature>
<dbReference type="Pfam" id="PF01124">
    <property type="entry name" value="MAPEG"/>
    <property type="match status" value="1"/>
</dbReference>
<keyword evidence="2 5" id="KW-0812">Transmembrane</keyword>
<dbReference type="PANTHER" id="PTHR35814">
    <property type="match status" value="1"/>
</dbReference>
<dbReference type="GO" id="GO:0016020">
    <property type="term" value="C:membrane"/>
    <property type="evidence" value="ECO:0007669"/>
    <property type="project" value="UniProtKB-SubCell"/>
</dbReference>
<evidence type="ECO:0000256" key="5">
    <source>
        <dbReference type="SAM" id="Phobius"/>
    </source>
</evidence>
<keyword evidence="4 5" id="KW-0472">Membrane</keyword>
<sequence length="166" mass="17930">MTTRLGPNHVGIISPLLPITSSFVLPFTAYFALLSVRVIRRRLQDKVYLGDGPPPLENLASPSVVDNALFVANRCHANFVEHFPMALLLAAAAELNDAGRRSLTAALDVLLAARVAHVDLGLRRPGAAGMGRAFGFYGTMGSMAFLSGYAGWLVKGYWGFRLRLCV</sequence>
<dbReference type="EMBL" id="JAUKUA010000006">
    <property type="protein sequence ID" value="KAK0708004.1"/>
    <property type="molecule type" value="Genomic_DNA"/>
</dbReference>
<gene>
    <name evidence="6" type="ORF">B0H67DRAFT_495686</name>
</gene>
<reference evidence="6" key="1">
    <citation type="submission" date="2023-06" db="EMBL/GenBank/DDBJ databases">
        <title>Genome-scale phylogeny and comparative genomics of the fungal order Sordariales.</title>
        <authorList>
            <consortium name="Lawrence Berkeley National Laboratory"/>
            <person name="Hensen N."/>
            <person name="Bonometti L."/>
            <person name="Westerberg I."/>
            <person name="Brannstrom I.O."/>
            <person name="Guillou S."/>
            <person name="Cros-Aarteil S."/>
            <person name="Calhoun S."/>
            <person name="Haridas S."/>
            <person name="Kuo A."/>
            <person name="Mondo S."/>
            <person name="Pangilinan J."/>
            <person name="Riley R."/>
            <person name="Labutti K."/>
            <person name="Andreopoulos B."/>
            <person name="Lipzen A."/>
            <person name="Chen C."/>
            <person name="Yanf M."/>
            <person name="Daum C."/>
            <person name="Ng V."/>
            <person name="Clum A."/>
            <person name="Steindorff A."/>
            <person name="Ohm R."/>
            <person name="Martin F."/>
            <person name="Silar P."/>
            <person name="Natvig D."/>
            <person name="Lalanne C."/>
            <person name="Gautier V."/>
            <person name="Ament-Velasquez S.L."/>
            <person name="Kruys A."/>
            <person name="Hutchinson M.I."/>
            <person name="Powell A.J."/>
            <person name="Barry K."/>
            <person name="Miller A.N."/>
            <person name="Grigoriev I.V."/>
            <person name="Debuchy R."/>
            <person name="Gladieux P."/>
            <person name="Thoren M.H."/>
            <person name="Johannesson H."/>
        </authorList>
    </citation>
    <scope>NUCLEOTIDE SEQUENCE</scope>
    <source>
        <strain evidence="6">SMH4607-1</strain>
    </source>
</reference>
<evidence type="ECO:0000313" key="7">
    <source>
        <dbReference type="Proteomes" id="UP001172102"/>
    </source>
</evidence>
<dbReference type="AlphaFoldDB" id="A0AA40DLE8"/>